<feature type="compositionally biased region" description="Basic residues" evidence="1">
    <location>
        <begin position="631"/>
        <end position="640"/>
    </location>
</feature>
<feature type="region of interest" description="Disordered" evidence="1">
    <location>
        <begin position="1"/>
        <end position="31"/>
    </location>
</feature>
<feature type="region of interest" description="Disordered" evidence="1">
    <location>
        <begin position="142"/>
        <end position="231"/>
    </location>
</feature>
<dbReference type="Proteomes" id="UP001189429">
    <property type="component" value="Unassembled WGS sequence"/>
</dbReference>
<feature type="compositionally biased region" description="Low complexity" evidence="1">
    <location>
        <begin position="302"/>
        <end position="326"/>
    </location>
</feature>
<reference evidence="2" key="1">
    <citation type="submission" date="2023-10" db="EMBL/GenBank/DDBJ databases">
        <authorList>
            <person name="Chen Y."/>
            <person name="Shah S."/>
            <person name="Dougan E. K."/>
            <person name="Thang M."/>
            <person name="Chan C."/>
        </authorList>
    </citation>
    <scope>NUCLEOTIDE SEQUENCE [LARGE SCALE GENOMIC DNA]</scope>
</reference>
<feature type="compositionally biased region" description="Polar residues" evidence="1">
    <location>
        <begin position="14"/>
        <end position="29"/>
    </location>
</feature>
<sequence length="778" mass="81866">MRPPRWPPWPRSAPGTSESDAGRSETSSGCCGWCRTDVCGTPRAGAPTSGPPEGTPPDRRHWSDVFGTGAAKAFQPSAPSTHWLKRELGVKIPETVILEIKGKPKRRYHMDSEGLLQAASMKTSAELLRVLRDFVRRAGRPRLPAAGGAESPRACAGRPGQASQRPLGCPAPGRRGASGELFDRVGPRPCRSRRRAVRAGPGAGSADRRRGAQLCRRHRAPDEHRGGAGADEGRWEAAAGVLAAHPEPAGPGAERAGRGAHALRHVRLRRAECRVRAAAAAASESHLRHPGHSQGRQHDLDSSSTTEASITASEGRYTTLSTTTWPPSSTSFTTAELSMAWHRNTTESSSPTMSFMNVSSTSRLTSSTAMSSTTLSANARHDEVEHDAPVQNSRIEQYHGADYDCVEHLSPRRRLDAGPLQDSASALPDLALPHASARLDAAVTFCVETCADSRPSQIYGTSRCTTASPWLAFLAPARPSPALDGAGAALGLLLGSLQDHTVKLAGVLEADALLVYSSRVGIFVACDIGIVAFGTPMVDLAVVVPCAAQSHDAIGFVAHSVGTRVCHRADYDDSRGVLRPGWHVLAAATSAMHERAADSSGGGERRSAAAADLGGDEAAAGGFDDSTPSRSSRRKHKRDKHKPDTGSDPRPPAGAPKSNMEVLKELRVLGISAETGYRTADIVAAISQCEGSTPRAVKLLWARCPERRPTAGVPDAQPQPAAGRAEPSAAAAARPPGGEDAACDAGHGVAGRKFFEKAGGGDARWKVLQGRSWPGRAA</sequence>
<accession>A0ABN9U5E6</accession>
<protein>
    <submittedName>
        <fullName evidence="2">Uncharacterized protein</fullName>
    </submittedName>
</protein>
<feature type="region of interest" description="Disordered" evidence="1">
    <location>
        <begin position="708"/>
        <end position="746"/>
    </location>
</feature>
<dbReference type="EMBL" id="CAUYUJ010015460">
    <property type="protein sequence ID" value="CAK0854217.1"/>
    <property type="molecule type" value="Genomic_DNA"/>
</dbReference>
<feature type="compositionally biased region" description="Low complexity" evidence="1">
    <location>
        <begin position="720"/>
        <end position="740"/>
    </location>
</feature>
<keyword evidence="3" id="KW-1185">Reference proteome</keyword>
<feature type="region of interest" description="Disordered" evidence="1">
    <location>
        <begin position="281"/>
        <end position="326"/>
    </location>
</feature>
<organism evidence="2 3">
    <name type="scientific">Prorocentrum cordatum</name>
    <dbReference type="NCBI Taxonomy" id="2364126"/>
    <lineage>
        <taxon>Eukaryota</taxon>
        <taxon>Sar</taxon>
        <taxon>Alveolata</taxon>
        <taxon>Dinophyceae</taxon>
        <taxon>Prorocentrales</taxon>
        <taxon>Prorocentraceae</taxon>
        <taxon>Prorocentrum</taxon>
    </lineage>
</organism>
<feature type="compositionally biased region" description="Low complexity" evidence="1">
    <location>
        <begin position="615"/>
        <end position="630"/>
    </location>
</feature>
<feature type="compositionally biased region" description="Pro residues" evidence="1">
    <location>
        <begin position="1"/>
        <end position="11"/>
    </location>
</feature>
<feature type="compositionally biased region" description="Basic and acidic residues" evidence="1">
    <location>
        <begin position="220"/>
        <end position="231"/>
    </location>
</feature>
<name>A0ABN9U5E6_9DINO</name>
<evidence type="ECO:0000313" key="3">
    <source>
        <dbReference type="Proteomes" id="UP001189429"/>
    </source>
</evidence>
<evidence type="ECO:0000256" key="1">
    <source>
        <dbReference type="SAM" id="MobiDB-lite"/>
    </source>
</evidence>
<feature type="region of interest" description="Disordered" evidence="1">
    <location>
        <begin position="615"/>
        <end position="659"/>
    </location>
</feature>
<evidence type="ECO:0000313" key="2">
    <source>
        <dbReference type="EMBL" id="CAK0854217.1"/>
    </source>
</evidence>
<proteinExistence type="predicted"/>
<comment type="caution">
    <text evidence="2">The sequence shown here is derived from an EMBL/GenBank/DDBJ whole genome shotgun (WGS) entry which is preliminary data.</text>
</comment>
<gene>
    <name evidence="2" type="ORF">PCOR1329_LOCUS45404</name>
</gene>